<dbReference type="AlphaFoldDB" id="A0A0R1ZNK1"/>
<keyword evidence="3 7" id="KW-0227">DNA damage</keyword>
<dbReference type="NCBIfam" id="TIGR00613">
    <property type="entry name" value="reco"/>
    <property type="match status" value="1"/>
</dbReference>
<name>A0A0R1ZNK1_9LACO</name>
<evidence type="ECO:0000256" key="1">
    <source>
        <dbReference type="ARBA" id="ARBA00007452"/>
    </source>
</evidence>
<proteinExistence type="inferred from homology"/>
<dbReference type="Gene3D" id="1.20.1440.120">
    <property type="entry name" value="Recombination protein O, C-terminal domain"/>
    <property type="match status" value="1"/>
</dbReference>
<evidence type="ECO:0000259" key="8">
    <source>
        <dbReference type="Pfam" id="PF11967"/>
    </source>
</evidence>
<dbReference type="SUPFAM" id="SSF57863">
    <property type="entry name" value="ArfGap/RecO-like zinc finger"/>
    <property type="match status" value="1"/>
</dbReference>
<dbReference type="InterPro" id="IPR042242">
    <property type="entry name" value="RecO_C"/>
</dbReference>
<evidence type="ECO:0000256" key="3">
    <source>
        <dbReference type="ARBA" id="ARBA00022763"/>
    </source>
</evidence>
<dbReference type="HAMAP" id="MF_00201">
    <property type="entry name" value="RecO"/>
    <property type="match status" value="1"/>
</dbReference>
<evidence type="ECO:0000256" key="5">
    <source>
        <dbReference type="ARBA" id="ARBA00023204"/>
    </source>
</evidence>
<gene>
    <name evidence="7" type="primary">recO</name>
    <name evidence="9" type="ORF">FC18_GL000855</name>
</gene>
<dbReference type="InterPro" id="IPR003717">
    <property type="entry name" value="RecO"/>
</dbReference>
<keyword evidence="4 7" id="KW-0233">DNA recombination</keyword>
<keyword evidence="5 7" id="KW-0234">DNA repair</keyword>
<comment type="function">
    <text evidence="7">Involved in DNA repair and RecF pathway recombination.</text>
</comment>
<evidence type="ECO:0000256" key="7">
    <source>
        <dbReference type="HAMAP-Rule" id="MF_00201"/>
    </source>
</evidence>
<dbReference type="GO" id="GO:0006302">
    <property type="term" value="P:double-strand break repair"/>
    <property type="evidence" value="ECO:0007669"/>
    <property type="project" value="TreeGrafter"/>
</dbReference>
<evidence type="ECO:0000313" key="10">
    <source>
        <dbReference type="Proteomes" id="UP000051679"/>
    </source>
</evidence>
<feature type="domain" description="DNA replication/recombination mediator RecO N-terminal" evidence="8">
    <location>
        <begin position="5"/>
        <end position="78"/>
    </location>
</feature>
<sequence length="263" mass="29695">MAGAQVEFSGLVLVRKNYREADMIVKILTDKFGKRSFLFHRARKPGFQFSGGILPFTQSKYTGTLRDPGFSYITTVRGTTNYQHIAEDLMKNAYATYILGLIDLAFPDNEPIPDWFQFAAEALTKIDAGVDAQIVGHIAEIQLLGAYGVAPHWANCVVCGRDDLPLDFSEEYGGLLCSNHWDLDVHRYHASRRSIYYLRLFSTVNLSQLGTVKVAPATKIELRTIIDRLYEDMVGVTPRAKRFLDQMLGGTRKLKPLKPRTRD</sequence>
<protein>
    <recommendedName>
        <fullName evidence="2 7">DNA repair protein RecO</fullName>
    </recommendedName>
    <alternativeName>
        <fullName evidence="6 7">Recombination protein O</fullName>
    </alternativeName>
</protein>
<dbReference type="InterPro" id="IPR037278">
    <property type="entry name" value="ARFGAP/RecO"/>
</dbReference>
<dbReference type="OrthoDB" id="9797083at2"/>
<reference evidence="9 10" key="1">
    <citation type="journal article" date="2015" name="Genome Announc.">
        <title>Expanding the biotechnology potential of lactobacilli through comparative genomics of 213 strains and associated genera.</title>
        <authorList>
            <person name="Sun Z."/>
            <person name="Harris H.M."/>
            <person name="McCann A."/>
            <person name="Guo C."/>
            <person name="Argimon S."/>
            <person name="Zhang W."/>
            <person name="Yang X."/>
            <person name="Jeffery I.B."/>
            <person name="Cooney J.C."/>
            <person name="Kagawa T.F."/>
            <person name="Liu W."/>
            <person name="Song Y."/>
            <person name="Salvetti E."/>
            <person name="Wrobel A."/>
            <person name="Rasinkangas P."/>
            <person name="Parkhill J."/>
            <person name="Rea M.C."/>
            <person name="O'Sullivan O."/>
            <person name="Ritari J."/>
            <person name="Douillard F.P."/>
            <person name="Paul Ross R."/>
            <person name="Yang R."/>
            <person name="Briner A.E."/>
            <person name="Felis G.E."/>
            <person name="de Vos W.M."/>
            <person name="Barrangou R."/>
            <person name="Klaenhammer T.R."/>
            <person name="Caufield P.W."/>
            <person name="Cui Y."/>
            <person name="Zhang H."/>
            <person name="O'Toole P.W."/>
        </authorList>
    </citation>
    <scope>NUCLEOTIDE SEQUENCE [LARGE SCALE GENOMIC DNA]</scope>
    <source>
        <strain evidence="9 10">DSM 20505</strain>
    </source>
</reference>
<dbReference type="STRING" id="1291052.FC18_GL000855"/>
<dbReference type="PANTHER" id="PTHR33991:SF1">
    <property type="entry name" value="DNA REPAIR PROTEIN RECO"/>
    <property type="match status" value="1"/>
</dbReference>
<dbReference type="Pfam" id="PF02565">
    <property type="entry name" value="RecO_C"/>
    <property type="match status" value="1"/>
</dbReference>
<organism evidence="9 10">
    <name type="scientific">Lacticaseibacillus sharpeae JCM 1186 = DSM 20505</name>
    <dbReference type="NCBI Taxonomy" id="1291052"/>
    <lineage>
        <taxon>Bacteria</taxon>
        <taxon>Bacillati</taxon>
        <taxon>Bacillota</taxon>
        <taxon>Bacilli</taxon>
        <taxon>Lactobacillales</taxon>
        <taxon>Lactobacillaceae</taxon>
        <taxon>Lacticaseibacillus</taxon>
    </lineage>
</organism>
<keyword evidence="10" id="KW-1185">Reference proteome</keyword>
<evidence type="ECO:0000256" key="4">
    <source>
        <dbReference type="ARBA" id="ARBA00023172"/>
    </source>
</evidence>
<evidence type="ECO:0000256" key="6">
    <source>
        <dbReference type="ARBA" id="ARBA00033409"/>
    </source>
</evidence>
<dbReference type="InterPro" id="IPR022572">
    <property type="entry name" value="DNA_rep/recomb_RecO_N"/>
</dbReference>
<dbReference type="GO" id="GO:0043590">
    <property type="term" value="C:bacterial nucleoid"/>
    <property type="evidence" value="ECO:0007669"/>
    <property type="project" value="TreeGrafter"/>
</dbReference>
<evidence type="ECO:0000256" key="2">
    <source>
        <dbReference type="ARBA" id="ARBA00021310"/>
    </source>
</evidence>
<dbReference type="SUPFAM" id="SSF50249">
    <property type="entry name" value="Nucleic acid-binding proteins"/>
    <property type="match status" value="1"/>
</dbReference>
<accession>A0A0R1ZNK1</accession>
<dbReference type="EMBL" id="AYYO01000010">
    <property type="protein sequence ID" value="KRM56069.1"/>
    <property type="molecule type" value="Genomic_DNA"/>
</dbReference>
<comment type="similarity">
    <text evidence="1 7">Belongs to the RecO family.</text>
</comment>
<evidence type="ECO:0000313" key="9">
    <source>
        <dbReference type="EMBL" id="KRM56069.1"/>
    </source>
</evidence>
<dbReference type="Pfam" id="PF11967">
    <property type="entry name" value="RecO_N"/>
    <property type="match status" value="1"/>
</dbReference>
<dbReference type="InterPro" id="IPR012340">
    <property type="entry name" value="NA-bd_OB-fold"/>
</dbReference>
<comment type="caution">
    <text evidence="9">The sequence shown here is derived from an EMBL/GenBank/DDBJ whole genome shotgun (WGS) entry which is preliminary data.</text>
</comment>
<dbReference type="GO" id="GO:0006310">
    <property type="term" value="P:DNA recombination"/>
    <property type="evidence" value="ECO:0007669"/>
    <property type="project" value="UniProtKB-UniRule"/>
</dbReference>
<dbReference type="Proteomes" id="UP000051679">
    <property type="component" value="Unassembled WGS sequence"/>
</dbReference>
<dbReference type="RefSeq" id="WP_054676291.1">
    <property type="nucleotide sequence ID" value="NZ_AYYO01000010.1"/>
</dbReference>
<dbReference type="PATRIC" id="fig|1291052.5.peg.872"/>
<dbReference type="PANTHER" id="PTHR33991">
    <property type="entry name" value="DNA REPAIR PROTEIN RECO"/>
    <property type="match status" value="1"/>
</dbReference>
<dbReference type="Gene3D" id="2.40.50.140">
    <property type="entry name" value="Nucleic acid-binding proteins"/>
    <property type="match status" value="1"/>
</dbReference>